<dbReference type="PANTHER" id="PTHR33678">
    <property type="entry name" value="BLL1576 PROTEIN"/>
    <property type="match status" value="1"/>
</dbReference>
<feature type="domain" description="Transposase IS66 central" evidence="3">
    <location>
        <begin position="215"/>
        <end position="493"/>
    </location>
</feature>
<feature type="region of interest" description="Disordered" evidence="2">
    <location>
        <begin position="91"/>
        <end position="140"/>
    </location>
</feature>
<dbReference type="Proteomes" id="UP000543224">
    <property type="component" value="Unassembled WGS sequence"/>
</dbReference>
<dbReference type="AlphaFoldDB" id="A0A6V8P0C1"/>
<sequence>MYYGSMATESPDTHRELVELRRQINYWRAQHTRAVERQAIWKEKAQELEQMVRQQEAQITELIQQNETLTQQIQALKAKVAQLQQQMFGRKSEQTKDLVPENHDGDQEACNASEATSESKNNRGKQPGSKGYGRRRRSGLPTEEILHELPKAEQCCPVCGKPFSVFPGSEDSEEIHWEVRLIRRIHKRTRYRPTCHCRAVPGIMTAPPVPKLIPKGMFSCGFWVHLLLEKFLFQRPLYRVRQVLALEGLSVSQGTLTGGLKRIGELLQPLYTGILERSRAADHWHMDETRWMVFAEMEGKVGYRWWLWVVVPHDSCAYLLEPTRSAKVPQNHLGEEAEGIINADRYVVYKSLGGKIRIAFCWSHVRRDFVRIHDVHKRLRPWATTWIERINALFAQNAKRLEVLANPEAFRVEDQALRQAVASMVEVREEELADETLHPAPRKALKSMRTHWEGLTLFVDYPQIPMDNNESERRLRNPVVGRKNYYGSGSIWSGLLTAATFTIFQTLLLNHIDPQKYLLAYFEACAENGGRPPEDIESFLPWNLSAQQKAAWRYPRSSP</sequence>
<protein>
    <submittedName>
        <fullName evidence="5">Transposase</fullName>
    </submittedName>
</protein>
<gene>
    <name evidence="5" type="ORF">HKBW3S25_00339</name>
</gene>
<evidence type="ECO:0000259" key="4">
    <source>
        <dbReference type="Pfam" id="PF13007"/>
    </source>
</evidence>
<feature type="coiled-coil region" evidence="1">
    <location>
        <begin position="38"/>
        <end position="86"/>
    </location>
</feature>
<comment type="caution">
    <text evidence="5">The sequence shown here is derived from an EMBL/GenBank/DDBJ whole genome shotgun (WGS) entry which is preliminary data.</text>
</comment>
<dbReference type="NCBIfam" id="NF033517">
    <property type="entry name" value="transpos_IS66"/>
    <property type="match status" value="1"/>
</dbReference>
<dbReference type="InterPro" id="IPR024463">
    <property type="entry name" value="Transposase_TnpC_homeodom"/>
</dbReference>
<organism evidence="5 6">
    <name type="scientific">Candidatus Hakubella thermalkaliphila</name>
    <dbReference type="NCBI Taxonomy" id="2754717"/>
    <lineage>
        <taxon>Bacteria</taxon>
        <taxon>Bacillati</taxon>
        <taxon>Actinomycetota</taxon>
        <taxon>Actinomycetota incertae sedis</taxon>
        <taxon>Candidatus Hakubellales</taxon>
        <taxon>Candidatus Hakubellaceae</taxon>
        <taxon>Candidatus Hakubella</taxon>
    </lineage>
</organism>
<dbReference type="InterPro" id="IPR004291">
    <property type="entry name" value="Transposase_IS66_central"/>
</dbReference>
<keyword evidence="1" id="KW-0175">Coiled coil</keyword>
<name>A0A6V8P0C1_9ACTN</name>
<dbReference type="Pfam" id="PF03050">
    <property type="entry name" value="DDE_Tnp_IS66"/>
    <property type="match status" value="1"/>
</dbReference>
<evidence type="ECO:0000256" key="2">
    <source>
        <dbReference type="SAM" id="MobiDB-lite"/>
    </source>
</evidence>
<dbReference type="InterPro" id="IPR052344">
    <property type="entry name" value="Transposase-related"/>
</dbReference>
<evidence type="ECO:0000313" key="6">
    <source>
        <dbReference type="Proteomes" id="UP000543224"/>
    </source>
</evidence>
<evidence type="ECO:0000313" key="5">
    <source>
        <dbReference type="EMBL" id="GFP24901.1"/>
    </source>
</evidence>
<proteinExistence type="predicted"/>
<dbReference type="Pfam" id="PF13007">
    <property type="entry name" value="LZ_Tnp_IS66"/>
    <property type="match status" value="1"/>
</dbReference>
<dbReference type="PANTHER" id="PTHR33678:SF2">
    <property type="match status" value="1"/>
</dbReference>
<feature type="compositionally biased region" description="Basic and acidic residues" evidence="2">
    <location>
        <begin position="91"/>
        <end position="106"/>
    </location>
</feature>
<accession>A0A6V8P0C1</accession>
<reference evidence="5 6" key="1">
    <citation type="journal article" date="2020" name="Front. Microbiol.">
        <title>Single-cell genomics of novel Actinobacteria with the Wood-Ljungdahl pathway discovered in a serpentinizing system.</title>
        <authorList>
            <person name="Merino N."/>
            <person name="Kawai M."/>
            <person name="Boyd E.S."/>
            <person name="Colman D.R."/>
            <person name="McGlynn S.E."/>
            <person name="Nealson K.H."/>
            <person name="Kurokawa K."/>
            <person name="Hongoh Y."/>
        </authorList>
    </citation>
    <scope>NUCLEOTIDE SEQUENCE [LARGE SCALE GENOMIC DNA]</scope>
    <source>
        <strain evidence="5 6">S25</strain>
    </source>
</reference>
<evidence type="ECO:0000259" key="3">
    <source>
        <dbReference type="Pfam" id="PF03050"/>
    </source>
</evidence>
<evidence type="ECO:0000256" key="1">
    <source>
        <dbReference type="SAM" id="Coils"/>
    </source>
</evidence>
<dbReference type="EMBL" id="BLRX01000022">
    <property type="protein sequence ID" value="GFP24901.1"/>
    <property type="molecule type" value="Genomic_DNA"/>
</dbReference>
<feature type="domain" description="Transposase TnpC homeodomain" evidence="4">
    <location>
        <begin position="76"/>
        <end position="141"/>
    </location>
</feature>